<dbReference type="EMBL" id="JANHOG010001510">
    <property type="protein sequence ID" value="KAJ3535890.1"/>
    <property type="molecule type" value="Genomic_DNA"/>
</dbReference>
<organism evidence="1 2">
    <name type="scientific">Phlebia brevispora</name>
    <dbReference type="NCBI Taxonomy" id="194682"/>
    <lineage>
        <taxon>Eukaryota</taxon>
        <taxon>Fungi</taxon>
        <taxon>Dikarya</taxon>
        <taxon>Basidiomycota</taxon>
        <taxon>Agaricomycotina</taxon>
        <taxon>Agaricomycetes</taxon>
        <taxon>Polyporales</taxon>
        <taxon>Meruliaceae</taxon>
        <taxon>Phlebia</taxon>
    </lineage>
</organism>
<gene>
    <name evidence="1" type="ORF">NM688_g6915</name>
</gene>
<keyword evidence="2" id="KW-1185">Reference proteome</keyword>
<protein>
    <submittedName>
        <fullName evidence="1">Uncharacterized protein</fullName>
    </submittedName>
</protein>
<proteinExistence type="predicted"/>
<evidence type="ECO:0000313" key="2">
    <source>
        <dbReference type="Proteomes" id="UP001148662"/>
    </source>
</evidence>
<accession>A0ACC1SB23</accession>
<dbReference type="Proteomes" id="UP001148662">
    <property type="component" value="Unassembled WGS sequence"/>
</dbReference>
<comment type="caution">
    <text evidence="1">The sequence shown here is derived from an EMBL/GenBank/DDBJ whole genome shotgun (WGS) entry which is preliminary data.</text>
</comment>
<evidence type="ECO:0000313" key="1">
    <source>
        <dbReference type="EMBL" id="KAJ3535890.1"/>
    </source>
</evidence>
<name>A0ACC1SB23_9APHY</name>
<reference evidence="1" key="1">
    <citation type="submission" date="2022-07" db="EMBL/GenBank/DDBJ databases">
        <title>Genome Sequence of Phlebia brevispora.</title>
        <authorList>
            <person name="Buettner E."/>
        </authorList>
    </citation>
    <scope>NUCLEOTIDE SEQUENCE</scope>
    <source>
        <strain evidence="1">MPL23</strain>
    </source>
</reference>
<sequence length="266" mass="29282">MLGSYSEKVLAPRLSLLDVLEDHKDINVHFAQFLQLLPGMRVRQYSISSSPLFNAQRVSLTVSVLDAPSKSGRKDPFLGVASTYLAGLRPGDKVQIAVRPSAAAFHPPPDPKVPMVMFCSGSGLAPMRGFLQERAMQKQSGREVAKSLLFFGCRSPSEDYLYSQSDLKEWEEMGIVEIKPAFSRSSAESLGCRYVQDRVWLDRAEVGAAYHAGAKFYVCGAGRIATAVKEKLIMMFQEGAKMDESTASARLATEILQGRFATDVFE</sequence>